<dbReference type="AlphaFoldDB" id="A0A7C9IMI0"/>
<sequence length="228" mass="25913">MTTLDKYNVVFNILQDKLNQLSENNNEISCGIDQIEGIWHSNANTVNSITNQMHLNGDKFVLLISKKSLVCHTIKYGTGFKITLTPENIIFTFTSNFLRKIGSPSVTIKCVQYFFSSTGIDYTTDYIEKKLQTNYVESYTDILSTPTVLKDLNKLCKLIHTDLLGEAPPPIKRIKIDQLINHRSAQDEIQARAGDNLKLLQPFYSENENGEIKKMLVAVQKSTINYIK</sequence>
<protein>
    <submittedName>
        <fullName evidence="1">Uncharacterized protein</fullName>
    </submittedName>
</protein>
<dbReference type="RefSeq" id="WP_160959152.1">
    <property type="nucleotide sequence ID" value="NZ_WVUD01000005.1"/>
</dbReference>
<organism evidence="1 2">
    <name type="scientific">Solidesulfovibrio aerotolerans</name>
    <dbReference type="NCBI Taxonomy" id="295255"/>
    <lineage>
        <taxon>Bacteria</taxon>
        <taxon>Pseudomonadati</taxon>
        <taxon>Thermodesulfobacteriota</taxon>
        <taxon>Desulfovibrionia</taxon>
        <taxon>Desulfovibrionales</taxon>
        <taxon>Desulfovibrionaceae</taxon>
        <taxon>Solidesulfovibrio</taxon>
    </lineage>
</organism>
<dbReference type="EMBL" id="WVUD01000005">
    <property type="protein sequence ID" value="MYL82459.1"/>
    <property type="molecule type" value="Genomic_DNA"/>
</dbReference>
<gene>
    <name evidence="1" type="ORF">GTA51_04810</name>
</gene>
<accession>A0A7C9IMI0</accession>
<evidence type="ECO:0000313" key="2">
    <source>
        <dbReference type="Proteomes" id="UP000482487"/>
    </source>
</evidence>
<evidence type="ECO:0000313" key="1">
    <source>
        <dbReference type="EMBL" id="MYL82459.1"/>
    </source>
</evidence>
<comment type="caution">
    <text evidence="1">The sequence shown here is derived from an EMBL/GenBank/DDBJ whole genome shotgun (WGS) entry which is preliminary data.</text>
</comment>
<proteinExistence type="predicted"/>
<dbReference type="Proteomes" id="UP000482487">
    <property type="component" value="Unassembled WGS sequence"/>
</dbReference>
<reference evidence="1 2" key="1">
    <citation type="submission" date="2020-01" db="EMBL/GenBank/DDBJ databases">
        <title>Genome sequence of Desulfovibrio aerotolerans DSM 16695(T).</title>
        <authorList>
            <person name="Karnachuk O."/>
            <person name="Avakyan M."/>
            <person name="Mardanov A."/>
            <person name="Kadnikov V."/>
            <person name="Ravin N."/>
        </authorList>
    </citation>
    <scope>NUCLEOTIDE SEQUENCE [LARGE SCALE GENOMIC DNA]</scope>
    <source>
        <strain evidence="1 2">DSM 16695</strain>
    </source>
</reference>
<keyword evidence="2" id="KW-1185">Reference proteome</keyword>
<name>A0A7C9IMI0_9BACT</name>